<dbReference type="Pfam" id="PF00550">
    <property type="entry name" value="PP-binding"/>
    <property type="match status" value="1"/>
</dbReference>
<evidence type="ECO:0000259" key="1">
    <source>
        <dbReference type="Pfam" id="PF00550"/>
    </source>
</evidence>
<dbReference type="RefSeq" id="XP_066716807.1">
    <property type="nucleotide sequence ID" value="XM_066857538.1"/>
</dbReference>
<dbReference type="GeneID" id="92090601"/>
<dbReference type="SUPFAM" id="SSF47336">
    <property type="entry name" value="ACP-like"/>
    <property type="match status" value="1"/>
</dbReference>
<organism evidence="2 3">
    <name type="scientific">Apiospora phragmitis</name>
    <dbReference type="NCBI Taxonomy" id="2905665"/>
    <lineage>
        <taxon>Eukaryota</taxon>
        <taxon>Fungi</taxon>
        <taxon>Dikarya</taxon>
        <taxon>Ascomycota</taxon>
        <taxon>Pezizomycotina</taxon>
        <taxon>Sordariomycetes</taxon>
        <taxon>Xylariomycetidae</taxon>
        <taxon>Amphisphaeriales</taxon>
        <taxon>Apiosporaceae</taxon>
        <taxon>Apiospora</taxon>
    </lineage>
</organism>
<keyword evidence="3" id="KW-1185">Reference proteome</keyword>
<dbReference type="InterPro" id="IPR009081">
    <property type="entry name" value="PP-bd_ACP"/>
</dbReference>
<gene>
    <name evidence="2" type="ORF">PG994_006129</name>
</gene>
<dbReference type="EMBL" id="JAQQWL010000006">
    <property type="protein sequence ID" value="KAK8069513.1"/>
    <property type="molecule type" value="Genomic_DNA"/>
</dbReference>
<dbReference type="Gene3D" id="1.10.1200.10">
    <property type="entry name" value="ACP-like"/>
    <property type="match status" value="1"/>
</dbReference>
<sequence>MKKAVLDHVLGIVPWPAAGGGPRYSLPIANKARVSSRDATMGHAVGYLRLTTRQHPELPLPDQTRFRSRATCFSDPLAIVAAGVGVAPEAMTDKATLGDLGVDSLMAITVLSVVRTGIDLDLSPSPPSSWTVRWSRPRSKPLLLMHMQNWERRPQPPEWKLIRHRSRR</sequence>
<comment type="caution">
    <text evidence="2">The sequence shown here is derived from an EMBL/GenBank/DDBJ whole genome shotgun (WGS) entry which is preliminary data.</text>
</comment>
<evidence type="ECO:0000313" key="2">
    <source>
        <dbReference type="EMBL" id="KAK8069513.1"/>
    </source>
</evidence>
<accession>A0ABR1VHY4</accession>
<dbReference type="InterPro" id="IPR036736">
    <property type="entry name" value="ACP-like_sf"/>
</dbReference>
<protein>
    <submittedName>
        <fullName evidence="2">6-deoxyerythronolide-B synthase</fullName>
    </submittedName>
</protein>
<feature type="domain" description="Carrier" evidence="1">
    <location>
        <begin position="78"/>
        <end position="124"/>
    </location>
</feature>
<name>A0ABR1VHY4_9PEZI</name>
<reference evidence="2 3" key="1">
    <citation type="submission" date="2023-01" db="EMBL/GenBank/DDBJ databases">
        <title>Analysis of 21 Apiospora genomes using comparative genomics revels a genus with tremendous synthesis potential of carbohydrate active enzymes and secondary metabolites.</title>
        <authorList>
            <person name="Sorensen T."/>
        </authorList>
    </citation>
    <scope>NUCLEOTIDE SEQUENCE [LARGE SCALE GENOMIC DNA]</scope>
    <source>
        <strain evidence="2 3">CBS 135458</strain>
    </source>
</reference>
<dbReference type="Proteomes" id="UP001480595">
    <property type="component" value="Unassembled WGS sequence"/>
</dbReference>
<evidence type="ECO:0000313" key="3">
    <source>
        <dbReference type="Proteomes" id="UP001480595"/>
    </source>
</evidence>
<proteinExistence type="predicted"/>